<evidence type="ECO:0000313" key="4">
    <source>
        <dbReference type="Proteomes" id="UP000006693"/>
    </source>
</evidence>
<keyword evidence="1" id="KW-0732">Signal</keyword>
<gene>
    <name evidence="3" type="ordered locus">BMAA0485</name>
</gene>
<dbReference type="SUPFAM" id="SSF53850">
    <property type="entry name" value="Periplasmic binding protein-like II"/>
    <property type="match status" value="1"/>
</dbReference>
<dbReference type="Pfam" id="PF04069">
    <property type="entry name" value="OpuAC"/>
    <property type="match status" value="1"/>
</dbReference>
<feature type="chain" id="PRO_5002600081" evidence="1">
    <location>
        <begin position="24"/>
        <end position="284"/>
    </location>
</feature>
<proteinExistence type="predicted"/>
<dbReference type="GeneID" id="92976821"/>
<accession>A0A0H2WCT7</accession>
<evidence type="ECO:0000259" key="2">
    <source>
        <dbReference type="Pfam" id="PF04069"/>
    </source>
</evidence>
<dbReference type="RefSeq" id="WP_011204352.1">
    <property type="nucleotide sequence ID" value="NC_006349.2"/>
</dbReference>
<dbReference type="InterPro" id="IPR007210">
    <property type="entry name" value="ABC_Gly_betaine_transp_sub-bd"/>
</dbReference>
<dbReference type="PATRIC" id="fig|243160.12.peg.3991"/>
<dbReference type="Gene3D" id="3.40.190.10">
    <property type="entry name" value="Periplasmic binding protein-like II"/>
    <property type="match status" value="1"/>
</dbReference>
<dbReference type="Gene3D" id="3.40.190.100">
    <property type="entry name" value="Glycine betaine-binding periplasmic protein, domain 2"/>
    <property type="match status" value="1"/>
</dbReference>
<dbReference type="GO" id="GO:0043190">
    <property type="term" value="C:ATP-binding cassette (ABC) transporter complex"/>
    <property type="evidence" value="ECO:0007669"/>
    <property type="project" value="InterPro"/>
</dbReference>
<dbReference type="Proteomes" id="UP000006693">
    <property type="component" value="Chromosome 2"/>
</dbReference>
<name>A0A0H2WCT7_BURMA</name>
<dbReference type="AlphaFoldDB" id="A0A0H2WCT7"/>
<organism evidence="3 4">
    <name type="scientific">Burkholderia mallei (strain ATCC 23344)</name>
    <dbReference type="NCBI Taxonomy" id="243160"/>
    <lineage>
        <taxon>Bacteria</taxon>
        <taxon>Pseudomonadati</taxon>
        <taxon>Pseudomonadota</taxon>
        <taxon>Betaproteobacteria</taxon>
        <taxon>Burkholderiales</taxon>
        <taxon>Burkholderiaceae</taxon>
        <taxon>Burkholderia</taxon>
        <taxon>pseudomallei group</taxon>
    </lineage>
</organism>
<protein>
    <submittedName>
        <fullName evidence="3">ABC transporter, periplasmic glycine/betaine-binding protein</fullName>
    </submittedName>
</protein>
<dbReference type="EMBL" id="CP000011">
    <property type="protein sequence ID" value="AAU46638.1"/>
    <property type="molecule type" value="Genomic_DNA"/>
</dbReference>
<keyword evidence="4" id="KW-1185">Reference proteome</keyword>
<reference evidence="3 4" key="1">
    <citation type="journal article" date="2004" name="Proc. Natl. Acad. Sci. U.S.A.">
        <title>Structural flexibility in the Burkholderia mallei genome.</title>
        <authorList>
            <person name="Nierman W.C."/>
            <person name="DeShazer D."/>
            <person name="Kim H.S."/>
            <person name="Tettelin H."/>
            <person name="Nelson K.E."/>
            <person name="Feldblyum T."/>
            <person name="Ulrich R.L."/>
            <person name="Ronning C.M."/>
            <person name="Brinkac L.M."/>
            <person name="Daugherty S.C."/>
            <person name="Davidsen T.D."/>
            <person name="Deboy R.T."/>
            <person name="Dimitrov G."/>
            <person name="Dodson R.J."/>
            <person name="Durkin A.S."/>
            <person name="Gwinn M.L."/>
            <person name="Haft D.H."/>
            <person name="Khouri H."/>
            <person name="Kolonay J.F."/>
            <person name="Madupu R."/>
            <person name="Mohammoud Y."/>
            <person name="Nelson W.C."/>
            <person name="Radune D."/>
            <person name="Romero C.M."/>
            <person name="Sarria S."/>
            <person name="Selengut J."/>
            <person name="Shamblin C."/>
            <person name="Sullivan S.A."/>
            <person name="White O."/>
            <person name="Yu Y."/>
            <person name="Zafar N."/>
            <person name="Zhou L."/>
            <person name="Fraser C.M."/>
        </authorList>
    </citation>
    <scope>NUCLEOTIDE SEQUENCE [LARGE SCALE GENOMIC DNA]</scope>
    <source>
        <strain evidence="3 4">ATCC 23344</strain>
    </source>
</reference>
<feature type="domain" description="ABC-type glycine betaine transport system substrate-binding" evidence="2">
    <location>
        <begin position="50"/>
        <end position="206"/>
    </location>
</feature>
<feature type="signal peptide" evidence="1">
    <location>
        <begin position="1"/>
        <end position="23"/>
    </location>
</feature>
<dbReference type="GO" id="GO:0022857">
    <property type="term" value="F:transmembrane transporter activity"/>
    <property type="evidence" value="ECO:0007669"/>
    <property type="project" value="InterPro"/>
</dbReference>
<evidence type="ECO:0000256" key="1">
    <source>
        <dbReference type="SAM" id="SignalP"/>
    </source>
</evidence>
<dbReference type="Gene3D" id="3.10.105.10">
    <property type="entry name" value="Dipeptide-binding Protein, Domain 3"/>
    <property type="match status" value="1"/>
</dbReference>
<sequence>MKRYESIARRLARRAAAASPAFAALAWCAAAAAATTTAAAAEPAACRDMRMAGPGWTDIEATNALAGVVLKALGYRQSVSNLSVPITYQGLKKGQLDVFLGNWMPAQAPLVKPFVDARAIDVLHANLSHAKFTLAVPDYVAAAGVHSFADLAKYAQRFGAKIYGIEPGAPANQNISRMLADKALGPANWQLVESSETGMLTQVERADFASQCANLARLFRQMTFTVDLENGMIAAMLQGKRSAVDAAQHALRANPSLVEAWLDGVRTASGAPGLPAVRAALDAQ</sequence>
<evidence type="ECO:0000313" key="3">
    <source>
        <dbReference type="EMBL" id="AAU46638.1"/>
    </source>
</evidence>
<dbReference type="eggNOG" id="COG2113">
    <property type="taxonomic scope" value="Bacteria"/>
</dbReference>
<dbReference type="KEGG" id="bma:BMAA0485"/>
<dbReference type="HOGENOM" id="CLU_008673_1_1_4"/>